<comment type="caution">
    <text evidence="1">The sequence shown here is derived from an EMBL/GenBank/DDBJ whole genome shotgun (WGS) entry which is preliminary data.</text>
</comment>
<gene>
    <name evidence="1" type="ORF">HNQ85_003505</name>
</gene>
<evidence type="ECO:0000313" key="2">
    <source>
        <dbReference type="Proteomes" id="UP000580891"/>
    </source>
</evidence>
<dbReference type="Proteomes" id="UP000580891">
    <property type="component" value="Unassembled WGS sequence"/>
</dbReference>
<protein>
    <recommendedName>
        <fullName evidence="3">Toxin</fullName>
    </recommendedName>
</protein>
<accession>A0A7V9Z321</accession>
<keyword evidence="2" id="KW-1185">Reference proteome</keyword>
<sequence length="123" mass="14311">MSLQIQLINRVLVQIKRIISESPDNFRLLTTREKNERTLLKLGFTPNNARDEILRLSYKDYIAGPEDNKSEFGSKEGNIWEFGKKINGLDIYIKIHLVPTKYGTQCVCISFHEAEFPLSYPYK</sequence>
<organism evidence="1 2">
    <name type="scientific">[Anoxybacillus] calidus</name>
    <dbReference type="NCBI Taxonomy" id="575178"/>
    <lineage>
        <taxon>Bacteria</taxon>
        <taxon>Bacillati</taxon>
        <taxon>Bacillota</taxon>
        <taxon>Bacilli</taxon>
        <taxon>Bacillales</taxon>
        <taxon>Anoxybacillaceae</taxon>
        <taxon>Paranoxybacillus</taxon>
    </lineage>
</organism>
<dbReference type="EMBL" id="JACDUU010000014">
    <property type="protein sequence ID" value="MBA2873167.1"/>
    <property type="molecule type" value="Genomic_DNA"/>
</dbReference>
<proteinExistence type="predicted"/>
<evidence type="ECO:0000313" key="1">
    <source>
        <dbReference type="EMBL" id="MBA2873167.1"/>
    </source>
</evidence>
<reference evidence="1 2" key="1">
    <citation type="submission" date="2020-07" db="EMBL/GenBank/DDBJ databases">
        <title>Genomic Encyclopedia of Type Strains, Phase IV (KMG-IV): sequencing the most valuable type-strain genomes for metagenomic binning, comparative biology and taxonomic classification.</title>
        <authorList>
            <person name="Goeker M."/>
        </authorList>
    </citation>
    <scope>NUCLEOTIDE SEQUENCE [LARGE SCALE GENOMIC DNA]</scope>
    <source>
        <strain evidence="1 2">DSM 25220</strain>
    </source>
</reference>
<evidence type="ECO:0008006" key="3">
    <source>
        <dbReference type="Google" id="ProtNLM"/>
    </source>
</evidence>
<dbReference type="RefSeq" id="WP_181538893.1">
    <property type="nucleotide sequence ID" value="NZ_JACDUU010000014.1"/>
</dbReference>
<name>A0A7V9Z321_9BACL</name>
<dbReference type="AlphaFoldDB" id="A0A7V9Z321"/>